<dbReference type="EMBL" id="LXQA010139995">
    <property type="protein sequence ID" value="MCI24178.1"/>
    <property type="molecule type" value="Genomic_DNA"/>
</dbReference>
<accession>A0A392QJ10</accession>
<feature type="non-terminal residue" evidence="1">
    <location>
        <position position="165"/>
    </location>
</feature>
<comment type="caution">
    <text evidence="1">The sequence shown here is derived from an EMBL/GenBank/DDBJ whole genome shotgun (WGS) entry which is preliminary data.</text>
</comment>
<feature type="non-terminal residue" evidence="1">
    <location>
        <position position="1"/>
    </location>
</feature>
<protein>
    <submittedName>
        <fullName evidence="1">ARF GTPase activator</fullName>
    </submittedName>
</protein>
<keyword evidence="2" id="KW-1185">Reference proteome</keyword>
<reference evidence="1 2" key="1">
    <citation type="journal article" date="2018" name="Front. Plant Sci.">
        <title>Red Clover (Trifolium pratense) and Zigzag Clover (T. medium) - A Picture of Genomic Similarities and Differences.</title>
        <authorList>
            <person name="Dluhosova J."/>
            <person name="Istvanek J."/>
            <person name="Nedelnik J."/>
            <person name="Repkova J."/>
        </authorList>
    </citation>
    <scope>NUCLEOTIDE SEQUENCE [LARGE SCALE GENOMIC DNA]</scope>
    <source>
        <strain evidence="2">cv. 10/8</strain>
        <tissue evidence="1">Leaf</tissue>
    </source>
</reference>
<proteinExistence type="predicted"/>
<organism evidence="1 2">
    <name type="scientific">Trifolium medium</name>
    <dbReference type="NCBI Taxonomy" id="97028"/>
    <lineage>
        <taxon>Eukaryota</taxon>
        <taxon>Viridiplantae</taxon>
        <taxon>Streptophyta</taxon>
        <taxon>Embryophyta</taxon>
        <taxon>Tracheophyta</taxon>
        <taxon>Spermatophyta</taxon>
        <taxon>Magnoliopsida</taxon>
        <taxon>eudicotyledons</taxon>
        <taxon>Gunneridae</taxon>
        <taxon>Pentapetalae</taxon>
        <taxon>rosids</taxon>
        <taxon>fabids</taxon>
        <taxon>Fabales</taxon>
        <taxon>Fabaceae</taxon>
        <taxon>Papilionoideae</taxon>
        <taxon>50 kb inversion clade</taxon>
        <taxon>NPAAA clade</taxon>
        <taxon>Hologalegina</taxon>
        <taxon>IRL clade</taxon>
        <taxon>Trifolieae</taxon>
        <taxon>Trifolium</taxon>
    </lineage>
</organism>
<dbReference type="Proteomes" id="UP000265520">
    <property type="component" value="Unassembled WGS sequence"/>
</dbReference>
<name>A0A392QJ10_9FABA</name>
<evidence type="ECO:0000313" key="2">
    <source>
        <dbReference type="Proteomes" id="UP000265520"/>
    </source>
</evidence>
<sequence>SLQDKALGVSLTSGPVRSVSFDGSKEQVASASSVDLFQTAAPSQSALGDLFQLSDMEAAPSFNGNQPLQTSQVASVDFFVDLPQQPSAATSDAKSVELSIPKNEGWATFDTPQFTSSTAQVEVPAAAFDTTQFTSSTAQVEIPAAAFDTPQFTSSTAQVEISAAA</sequence>
<dbReference type="AlphaFoldDB" id="A0A392QJ10"/>
<evidence type="ECO:0000313" key="1">
    <source>
        <dbReference type="EMBL" id="MCI24178.1"/>
    </source>
</evidence>